<dbReference type="InterPro" id="IPR052019">
    <property type="entry name" value="F420H2_bilvrd_red/Heme_oxyg"/>
</dbReference>
<reference evidence="4" key="1">
    <citation type="journal article" date="2019" name="Int. J. Syst. Evol. Microbiol.">
        <title>The Global Catalogue of Microorganisms (GCM) 10K type strain sequencing project: providing services to taxonomists for standard genome sequencing and annotation.</title>
        <authorList>
            <consortium name="The Broad Institute Genomics Platform"/>
            <consortium name="The Broad Institute Genome Sequencing Center for Infectious Disease"/>
            <person name="Wu L."/>
            <person name="Ma J."/>
        </authorList>
    </citation>
    <scope>NUCLEOTIDE SEQUENCE [LARGE SCALE GENOMIC DNA]</scope>
    <source>
        <strain evidence="4">JCM 17388</strain>
    </source>
</reference>
<dbReference type="SUPFAM" id="SSF50475">
    <property type="entry name" value="FMN-binding split barrel"/>
    <property type="match status" value="1"/>
</dbReference>
<dbReference type="InterPro" id="IPR024031">
    <property type="entry name" value="MSMEG_5819/OxyR"/>
</dbReference>
<organism evidence="3 4">
    <name type="scientific">Streptosporangium oxazolinicum</name>
    <dbReference type="NCBI Taxonomy" id="909287"/>
    <lineage>
        <taxon>Bacteria</taxon>
        <taxon>Bacillati</taxon>
        <taxon>Actinomycetota</taxon>
        <taxon>Actinomycetes</taxon>
        <taxon>Streptosporangiales</taxon>
        <taxon>Streptosporangiaceae</taxon>
        <taxon>Streptosporangium</taxon>
    </lineage>
</organism>
<dbReference type="Gene3D" id="2.30.110.10">
    <property type="entry name" value="Electron Transport, Fmn-binding Protein, Chain A"/>
    <property type="match status" value="1"/>
</dbReference>
<protein>
    <submittedName>
        <fullName evidence="3">PPOX class F420-dependent oxidoreductase</fullName>
    </submittedName>
</protein>
<dbReference type="Pfam" id="PF01243">
    <property type="entry name" value="PNPOx_N"/>
    <property type="match status" value="1"/>
</dbReference>
<dbReference type="InterPro" id="IPR011576">
    <property type="entry name" value="Pyridox_Oxase_N"/>
</dbReference>
<dbReference type="RefSeq" id="WP_344921620.1">
    <property type="nucleotide sequence ID" value="NZ_BAABAQ010000013.1"/>
</dbReference>
<evidence type="ECO:0000313" key="4">
    <source>
        <dbReference type="Proteomes" id="UP001501251"/>
    </source>
</evidence>
<dbReference type="Proteomes" id="UP001501251">
    <property type="component" value="Unassembled WGS sequence"/>
</dbReference>
<evidence type="ECO:0000259" key="2">
    <source>
        <dbReference type="Pfam" id="PF01243"/>
    </source>
</evidence>
<evidence type="ECO:0000256" key="1">
    <source>
        <dbReference type="ARBA" id="ARBA00023002"/>
    </source>
</evidence>
<dbReference type="NCBIfam" id="TIGR04023">
    <property type="entry name" value="PPOX_MSMEG_5819"/>
    <property type="match status" value="1"/>
</dbReference>
<accession>A0ABP8BCQ0</accession>
<gene>
    <name evidence="3" type="ORF">GCM10022252_61390</name>
</gene>
<dbReference type="InterPro" id="IPR012349">
    <property type="entry name" value="Split_barrel_FMN-bd"/>
</dbReference>
<keyword evidence="1" id="KW-0560">Oxidoreductase</keyword>
<comment type="caution">
    <text evidence="3">The sequence shown here is derived from an EMBL/GenBank/DDBJ whole genome shotgun (WGS) entry which is preliminary data.</text>
</comment>
<dbReference type="PANTHER" id="PTHR35176">
    <property type="entry name" value="HEME OXYGENASE HI_0854-RELATED"/>
    <property type="match status" value="1"/>
</dbReference>
<sequence>MSAFTDDEIAYLTGQPLGRLATVGRDGRPAVRPVGVIYDPEAGAIVIGGVAGSDMAGSKKFRDARHHPHVSFVIDDLAAVDPWTPRGIEIRGYAETYTEGGERVGERLDAPFPFDPAWILIRPRRILTWGIGNGSFEMSAREVAPGGAARSGTA</sequence>
<feature type="domain" description="Pyridoxamine 5'-phosphate oxidase N-terminal" evidence="2">
    <location>
        <begin position="11"/>
        <end position="103"/>
    </location>
</feature>
<evidence type="ECO:0000313" key="3">
    <source>
        <dbReference type="EMBL" id="GAA4203579.1"/>
    </source>
</evidence>
<proteinExistence type="predicted"/>
<dbReference type="PANTHER" id="PTHR35176:SF6">
    <property type="entry name" value="HEME OXYGENASE HI_0854-RELATED"/>
    <property type="match status" value="1"/>
</dbReference>
<dbReference type="EMBL" id="BAABAQ010000013">
    <property type="protein sequence ID" value="GAA4203579.1"/>
    <property type="molecule type" value="Genomic_DNA"/>
</dbReference>
<name>A0ABP8BCQ0_9ACTN</name>
<keyword evidence="4" id="KW-1185">Reference proteome</keyword>